<dbReference type="InterPro" id="IPR016181">
    <property type="entry name" value="Acyl_CoA_acyltransferase"/>
</dbReference>
<dbReference type="AlphaFoldDB" id="A0A494Z8L0"/>
<evidence type="ECO:0000256" key="1">
    <source>
        <dbReference type="ARBA" id="ARBA00022679"/>
    </source>
</evidence>
<dbReference type="CDD" id="cd04301">
    <property type="entry name" value="NAT_SF"/>
    <property type="match status" value="1"/>
</dbReference>
<reference evidence="3 4" key="1">
    <citation type="journal article" date="2015" name="Antonie Van Leeuwenhoek">
        <title>Oceanobacillus bengalensis sp. nov., a bacterium isolated from seawater of the Bay of Bengal.</title>
        <authorList>
            <person name="Yongchang O."/>
            <person name="Xiang W."/>
            <person name="Wang G."/>
        </authorList>
    </citation>
    <scope>NUCLEOTIDE SEQUENCE [LARGE SCALE GENOMIC DNA]</scope>
    <source>
        <strain evidence="3 4">MCCC 1K00260</strain>
    </source>
</reference>
<dbReference type="GO" id="GO:0008080">
    <property type="term" value="F:N-acetyltransferase activity"/>
    <property type="evidence" value="ECO:0007669"/>
    <property type="project" value="InterPro"/>
</dbReference>
<dbReference type="Pfam" id="PF00583">
    <property type="entry name" value="Acetyltransf_1"/>
    <property type="match status" value="1"/>
</dbReference>
<accession>A0A494Z8L0</accession>
<protein>
    <submittedName>
        <fullName evidence="3">GNAT family N-acetyltransferase</fullName>
    </submittedName>
</protein>
<dbReference type="InterPro" id="IPR000182">
    <property type="entry name" value="GNAT_dom"/>
</dbReference>
<dbReference type="OrthoDB" id="162775at2"/>
<dbReference type="RefSeq" id="WP_121127650.1">
    <property type="nucleotide sequence ID" value="NZ_JBHUFK010000020.1"/>
</dbReference>
<dbReference type="PROSITE" id="PS51186">
    <property type="entry name" value="GNAT"/>
    <property type="match status" value="1"/>
</dbReference>
<name>A0A494Z8L0_9BACI</name>
<dbReference type="EMBL" id="RBZO01000001">
    <property type="protein sequence ID" value="RKQ18678.1"/>
    <property type="molecule type" value="Genomic_DNA"/>
</dbReference>
<dbReference type="SUPFAM" id="SSF55729">
    <property type="entry name" value="Acyl-CoA N-acyltransferases (Nat)"/>
    <property type="match status" value="1"/>
</dbReference>
<gene>
    <name evidence="3" type="ORF">D8M05_00775</name>
</gene>
<evidence type="ECO:0000313" key="4">
    <source>
        <dbReference type="Proteomes" id="UP000281813"/>
    </source>
</evidence>
<organism evidence="3 4">
    <name type="scientific">Oceanobacillus bengalensis</name>
    <dbReference type="NCBI Taxonomy" id="1435466"/>
    <lineage>
        <taxon>Bacteria</taxon>
        <taxon>Bacillati</taxon>
        <taxon>Bacillota</taxon>
        <taxon>Bacilli</taxon>
        <taxon>Bacillales</taxon>
        <taxon>Bacillaceae</taxon>
        <taxon>Oceanobacillus</taxon>
    </lineage>
</organism>
<evidence type="ECO:0000259" key="2">
    <source>
        <dbReference type="PROSITE" id="PS51186"/>
    </source>
</evidence>
<proteinExistence type="predicted"/>
<dbReference type="Gene3D" id="3.40.630.30">
    <property type="match status" value="1"/>
</dbReference>
<dbReference type="PANTHER" id="PTHR13947">
    <property type="entry name" value="GNAT FAMILY N-ACETYLTRANSFERASE"/>
    <property type="match status" value="1"/>
</dbReference>
<evidence type="ECO:0000313" key="3">
    <source>
        <dbReference type="EMBL" id="RKQ18678.1"/>
    </source>
</evidence>
<dbReference type="Proteomes" id="UP000281813">
    <property type="component" value="Unassembled WGS sequence"/>
</dbReference>
<keyword evidence="4" id="KW-1185">Reference proteome</keyword>
<sequence>MIIEKWEYADSPPMELLLSADPSEEHIGKYLVEGQCYVAREANETLGVFVLLPLNKQEMEIVNIAVSVEEQGKGIGKSLVKRAIQIAKEQGYSFLKVGTGNSSVDQLAYYQKCGFRIVGVDIDYFTRNYAHEIVENGIVCRDMVLLEMNLAIGGTCK</sequence>
<dbReference type="PANTHER" id="PTHR13947:SF37">
    <property type="entry name" value="LD18367P"/>
    <property type="match status" value="1"/>
</dbReference>
<keyword evidence="1 3" id="KW-0808">Transferase</keyword>
<dbReference type="InterPro" id="IPR050769">
    <property type="entry name" value="NAT_camello-type"/>
</dbReference>
<feature type="domain" description="N-acetyltransferase" evidence="2">
    <location>
        <begin position="1"/>
        <end position="151"/>
    </location>
</feature>
<comment type="caution">
    <text evidence="3">The sequence shown here is derived from an EMBL/GenBank/DDBJ whole genome shotgun (WGS) entry which is preliminary data.</text>
</comment>